<feature type="region of interest" description="Disordered" evidence="1">
    <location>
        <begin position="41"/>
        <end position="61"/>
    </location>
</feature>
<dbReference type="Proteomes" id="UP000187203">
    <property type="component" value="Unassembled WGS sequence"/>
</dbReference>
<dbReference type="AlphaFoldDB" id="A0A1R3I9V4"/>
<sequence>MAPFINNIISGLLLQLLRRKETFQQELQAITSNGVRFHPKSKYLASSLPKRPNAKRTSDTQ</sequence>
<reference evidence="3" key="1">
    <citation type="submission" date="2013-09" db="EMBL/GenBank/DDBJ databases">
        <title>Corchorus olitorius genome sequencing.</title>
        <authorList>
            <person name="Alam M."/>
            <person name="Haque M.S."/>
            <person name="Islam M.S."/>
            <person name="Emdad E.M."/>
            <person name="Islam M.M."/>
            <person name="Ahmed B."/>
            <person name="Halim A."/>
            <person name="Hossen Q.M.M."/>
            <person name="Hossain M.Z."/>
            <person name="Ahmed R."/>
            <person name="Khan M.M."/>
            <person name="Islam R."/>
            <person name="Rashid M.M."/>
            <person name="Khan S.A."/>
            <person name="Rahman M.S."/>
            <person name="Alam M."/>
            <person name="Yahiya A.S."/>
            <person name="Khan M.S."/>
            <person name="Azam M.S."/>
            <person name="Haque T."/>
            <person name="Lashkar M.Z.H."/>
            <person name="Akhand A.I."/>
            <person name="Morshed G."/>
            <person name="Roy S."/>
            <person name="Uddin K.S."/>
            <person name="Rabeya T."/>
            <person name="Hossain A.S."/>
            <person name="Chowdhury A."/>
            <person name="Snigdha A.R."/>
            <person name="Mortoza M.S."/>
            <person name="Matin S.A."/>
            <person name="Hoque S.M.E."/>
            <person name="Islam M.K."/>
            <person name="Roy D.K."/>
            <person name="Haider R."/>
            <person name="Moosa M.M."/>
            <person name="Elias S.M."/>
            <person name="Hasan A.M."/>
            <person name="Jahan S."/>
            <person name="Shafiuddin M."/>
            <person name="Mahmood N."/>
            <person name="Shommy N.S."/>
        </authorList>
    </citation>
    <scope>NUCLEOTIDE SEQUENCE [LARGE SCALE GENOMIC DNA]</scope>
    <source>
        <strain evidence="3">cv. O-4</strain>
    </source>
</reference>
<accession>A0A1R3I9V4</accession>
<proteinExistence type="predicted"/>
<gene>
    <name evidence="2" type="ORF">COLO4_24478</name>
</gene>
<dbReference type="EMBL" id="AWUE01018590">
    <property type="protein sequence ID" value="OMO79291.1"/>
    <property type="molecule type" value="Genomic_DNA"/>
</dbReference>
<organism evidence="2 3">
    <name type="scientific">Corchorus olitorius</name>
    <dbReference type="NCBI Taxonomy" id="93759"/>
    <lineage>
        <taxon>Eukaryota</taxon>
        <taxon>Viridiplantae</taxon>
        <taxon>Streptophyta</taxon>
        <taxon>Embryophyta</taxon>
        <taxon>Tracheophyta</taxon>
        <taxon>Spermatophyta</taxon>
        <taxon>Magnoliopsida</taxon>
        <taxon>eudicotyledons</taxon>
        <taxon>Gunneridae</taxon>
        <taxon>Pentapetalae</taxon>
        <taxon>rosids</taxon>
        <taxon>malvids</taxon>
        <taxon>Malvales</taxon>
        <taxon>Malvaceae</taxon>
        <taxon>Grewioideae</taxon>
        <taxon>Apeibeae</taxon>
        <taxon>Corchorus</taxon>
    </lineage>
</organism>
<name>A0A1R3I9V4_9ROSI</name>
<protein>
    <submittedName>
        <fullName evidence="2">Condensin subunit Cut3</fullName>
    </submittedName>
</protein>
<keyword evidence="3" id="KW-1185">Reference proteome</keyword>
<evidence type="ECO:0000313" key="3">
    <source>
        <dbReference type="Proteomes" id="UP000187203"/>
    </source>
</evidence>
<evidence type="ECO:0000313" key="2">
    <source>
        <dbReference type="EMBL" id="OMO79291.1"/>
    </source>
</evidence>
<comment type="caution">
    <text evidence="2">The sequence shown here is derived from an EMBL/GenBank/DDBJ whole genome shotgun (WGS) entry which is preliminary data.</text>
</comment>
<evidence type="ECO:0000256" key="1">
    <source>
        <dbReference type="SAM" id="MobiDB-lite"/>
    </source>
</evidence>